<evidence type="ECO:0000313" key="7">
    <source>
        <dbReference type="WBParaSite" id="PSAMB.scaffold667size44216.g10383.t1"/>
    </source>
</evidence>
<dbReference type="GO" id="GO:0031410">
    <property type="term" value="C:cytoplasmic vesicle"/>
    <property type="evidence" value="ECO:0007669"/>
    <property type="project" value="TreeGrafter"/>
</dbReference>
<evidence type="ECO:0000259" key="5">
    <source>
        <dbReference type="SMART" id="SM01424"/>
    </source>
</evidence>
<sequence>MSTTTTQTVVIHALDGMSNGDRCSARDREFDSSASFSPNQPIFPAIRKEKDLELAAKIGQSLLEQNRDLQARNEFLDEQLNVSHEAVTQLRHELQRKIDLLHMYVEAQEEDDDPSTSTRERRGYIDVLQRKMTKLEEENSSLKNEVSSFLSSGMLRGLGN</sequence>
<proteinExistence type="predicted"/>
<dbReference type="GO" id="GO:0047496">
    <property type="term" value="P:vesicle transport along microtubule"/>
    <property type="evidence" value="ECO:0007669"/>
    <property type="project" value="TreeGrafter"/>
</dbReference>
<evidence type="ECO:0000256" key="4">
    <source>
        <dbReference type="SAM" id="Coils"/>
    </source>
</evidence>
<dbReference type="GO" id="GO:0005739">
    <property type="term" value="C:mitochondrion"/>
    <property type="evidence" value="ECO:0007669"/>
    <property type="project" value="UniProtKB-SubCell"/>
</dbReference>
<dbReference type="PANTHER" id="PTHR15751">
    <property type="entry name" value="TRAFFICKING KINESIN-BINDING PROTEIN"/>
    <property type="match status" value="1"/>
</dbReference>
<evidence type="ECO:0000256" key="1">
    <source>
        <dbReference type="ARBA" id="ARBA00004173"/>
    </source>
</evidence>
<evidence type="ECO:0000256" key="3">
    <source>
        <dbReference type="ARBA" id="ARBA00023128"/>
    </source>
</evidence>
<dbReference type="PANTHER" id="PTHR15751:SF12">
    <property type="entry name" value="TRAFFICKING KINESIN-BINDING PROTEIN MILT"/>
    <property type="match status" value="1"/>
</dbReference>
<dbReference type="InterPro" id="IPR006933">
    <property type="entry name" value="HAP1_N"/>
</dbReference>
<dbReference type="GO" id="GO:0048311">
    <property type="term" value="P:mitochondrion distribution"/>
    <property type="evidence" value="ECO:0007669"/>
    <property type="project" value="TreeGrafter"/>
</dbReference>
<feature type="domain" description="HAP1 N-terminal" evidence="5">
    <location>
        <begin position="20"/>
        <end position="156"/>
    </location>
</feature>
<comment type="subcellular location">
    <subcellularLocation>
        <location evidence="1">Mitochondrion</location>
    </subcellularLocation>
</comment>
<dbReference type="WBParaSite" id="PSAMB.scaffold667size44216.g10383.t1">
    <property type="protein sequence ID" value="PSAMB.scaffold667size44216.g10383.t1"/>
    <property type="gene ID" value="PSAMB.scaffold667size44216.g10383"/>
</dbReference>
<accession>A0A914X663</accession>
<dbReference type="AlphaFoldDB" id="A0A914X663"/>
<feature type="coiled-coil region" evidence="4">
    <location>
        <begin position="125"/>
        <end position="152"/>
    </location>
</feature>
<dbReference type="Pfam" id="PF04849">
    <property type="entry name" value="HAP1_N"/>
    <property type="match status" value="1"/>
</dbReference>
<keyword evidence="2 4" id="KW-0175">Coiled coil</keyword>
<evidence type="ECO:0000313" key="6">
    <source>
        <dbReference type="Proteomes" id="UP000887566"/>
    </source>
</evidence>
<dbReference type="Proteomes" id="UP000887566">
    <property type="component" value="Unplaced"/>
</dbReference>
<organism evidence="6 7">
    <name type="scientific">Plectus sambesii</name>
    <dbReference type="NCBI Taxonomy" id="2011161"/>
    <lineage>
        <taxon>Eukaryota</taxon>
        <taxon>Metazoa</taxon>
        <taxon>Ecdysozoa</taxon>
        <taxon>Nematoda</taxon>
        <taxon>Chromadorea</taxon>
        <taxon>Plectida</taxon>
        <taxon>Plectina</taxon>
        <taxon>Plectoidea</taxon>
        <taxon>Plectidae</taxon>
        <taxon>Plectus</taxon>
    </lineage>
</organism>
<name>A0A914X663_9BILA</name>
<dbReference type="InterPro" id="IPR051946">
    <property type="entry name" value="Intracell_Traff-Reg"/>
</dbReference>
<dbReference type="SMART" id="SM01424">
    <property type="entry name" value="HAP1_N"/>
    <property type="match status" value="1"/>
</dbReference>
<keyword evidence="3" id="KW-0496">Mitochondrion</keyword>
<dbReference type="GO" id="GO:0006605">
    <property type="term" value="P:protein targeting"/>
    <property type="evidence" value="ECO:0007669"/>
    <property type="project" value="TreeGrafter"/>
</dbReference>
<protein>
    <submittedName>
        <fullName evidence="7">HAP1 N-terminal domain-containing protein</fullName>
    </submittedName>
</protein>
<dbReference type="GO" id="GO:0017022">
    <property type="term" value="F:myosin binding"/>
    <property type="evidence" value="ECO:0007669"/>
    <property type="project" value="TreeGrafter"/>
</dbReference>
<keyword evidence="6" id="KW-1185">Reference proteome</keyword>
<reference evidence="7" key="1">
    <citation type="submission" date="2022-11" db="UniProtKB">
        <authorList>
            <consortium name="WormBaseParasite"/>
        </authorList>
    </citation>
    <scope>IDENTIFICATION</scope>
</reference>
<evidence type="ECO:0000256" key="2">
    <source>
        <dbReference type="ARBA" id="ARBA00023054"/>
    </source>
</evidence>